<dbReference type="PATRIC" id="fig|52133.18.peg.2262"/>
<protein>
    <recommendedName>
        <fullName evidence="3">Iron-containing redox enzyme family protein</fullName>
    </recommendedName>
</protein>
<dbReference type="EMBL" id="JRUE01000189">
    <property type="protein sequence ID" value="KXZ67442.1"/>
    <property type="molecule type" value="Genomic_DNA"/>
</dbReference>
<dbReference type="AlphaFoldDB" id="A0A150HN71"/>
<evidence type="ECO:0000313" key="1">
    <source>
        <dbReference type="EMBL" id="KXZ67442.1"/>
    </source>
</evidence>
<proteinExistence type="predicted"/>
<dbReference type="SUPFAM" id="SSF48613">
    <property type="entry name" value="Heme oxygenase-like"/>
    <property type="match status" value="1"/>
</dbReference>
<evidence type="ECO:0000313" key="2">
    <source>
        <dbReference type="Proteomes" id="UP000075680"/>
    </source>
</evidence>
<sequence>MPKKFEDFDNPRQKAIDGMKNSISETLWNKNLNFLKELRAEISNHPVSKHPAIQLLNDGLIDKETLKHIHLEYRHAIVQVFTDALLMAQFQTKQLEPRLLSGSKMYPRFLLNLNILDEFGFRPAVDKDGYYSGNPQYAHYPLFEDVLDDFELSQSERNNYQPSIIAQQVRNYLERSFDRYQAVSALLAVAEEEVILFSPALRQATKAVGFDVDGGYYYVHGVSHDATAEAADDDHEDDLWFVLAQACVESDYTAIRQICLEYCDLWQQFWDEQIATYQYETFRKLA</sequence>
<comment type="caution">
    <text evidence="1">The sequence shown here is derived from an EMBL/GenBank/DDBJ whole genome shotgun (WGS) entry which is preliminary data.</text>
</comment>
<gene>
    <name evidence="1" type="ORF">AVENLUH5627_02184</name>
</gene>
<dbReference type="Proteomes" id="UP000075680">
    <property type="component" value="Unassembled WGS sequence"/>
</dbReference>
<dbReference type="InterPro" id="IPR016084">
    <property type="entry name" value="Haem_Oase-like_multi-hlx"/>
</dbReference>
<reference evidence="1 2" key="1">
    <citation type="journal article" date="2016" name="Sci. Rep.">
        <title>Genomic and phenotypic characterization of the species Acinetobacter venetianus.</title>
        <authorList>
            <person name="Fondi M."/>
            <person name="Maida I."/>
            <person name="Perrin E."/>
            <person name="Orlandini V."/>
            <person name="La Torre L."/>
            <person name="Bosi E."/>
            <person name="Negroni A."/>
            <person name="Zanaroli G."/>
            <person name="Fava F."/>
            <person name="Decorosi F."/>
            <person name="Giovannetti L."/>
            <person name="Viti C."/>
            <person name="Vaneechoutte M."/>
            <person name="Dijkshoorn L."/>
            <person name="Fani R."/>
        </authorList>
    </citation>
    <scope>NUCLEOTIDE SEQUENCE [LARGE SCALE GENOMIC DNA]</scope>
    <source>
        <strain evidence="1 2">LUH5627</strain>
    </source>
</reference>
<accession>A0A150HN71</accession>
<dbReference type="SMART" id="SM01236">
    <property type="entry name" value="Haem_oxygenase_2"/>
    <property type="match status" value="1"/>
</dbReference>
<name>A0A150HN71_9GAMM</name>
<dbReference type="Gene3D" id="1.20.910.10">
    <property type="entry name" value="Heme oxygenase-like"/>
    <property type="match status" value="1"/>
</dbReference>
<organism evidence="1 2">
    <name type="scientific">Acinetobacter venetianus</name>
    <dbReference type="NCBI Taxonomy" id="52133"/>
    <lineage>
        <taxon>Bacteria</taxon>
        <taxon>Pseudomonadati</taxon>
        <taxon>Pseudomonadota</taxon>
        <taxon>Gammaproteobacteria</taxon>
        <taxon>Moraxellales</taxon>
        <taxon>Moraxellaceae</taxon>
        <taxon>Acinetobacter</taxon>
    </lineage>
</organism>
<evidence type="ECO:0008006" key="3">
    <source>
        <dbReference type="Google" id="ProtNLM"/>
    </source>
</evidence>
<dbReference type="RefSeq" id="WP_061519062.1">
    <property type="nucleotide sequence ID" value="NZ_JRUE01000189.1"/>
</dbReference>